<protein>
    <submittedName>
        <fullName evidence="3">Zinc finger MYM-type protein 1-like isoform X1</fullName>
    </submittedName>
</protein>
<dbReference type="InterPro" id="IPR025398">
    <property type="entry name" value="DUF4371"/>
</dbReference>
<gene>
    <name evidence="3" type="ORF">FWK35_00001011</name>
</gene>
<dbReference type="InterPro" id="IPR052958">
    <property type="entry name" value="IFN-induced_PKR_regulator"/>
</dbReference>
<reference evidence="3 4" key="1">
    <citation type="submission" date="2019-08" db="EMBL/GenBank/DDBJ databases">
        <title>Whole genome of Aphis craccivora.</title>
        <authorList>
            <person name="Voronova N.V."/>
            <person name="Shulinski R.S."/>
            <person name="Bandarenka Y.V."/>
            <person name="Zhorov D.G."/>
            <person name="Warner D."/>
        </authorList>
    </citation>
    <scope>NUCLEOTIDE SEQUENCE [LARGE SCALE GENOMIC DNA]</scope>
    <source>
        <strain evidence="3">180601</strain>
        <tissue evidence="3">Whole Body</tissue>
    </source>
</reference>
<feature type="coiled-coil region" evidence="1">
    <location>
        <begin position="459"/>
        <end position="507"/>
    </location>
</feature>
<dbReference type="Pfam" id="PF14291">
    <property type="entry name" value="DUF4371"/>
    <property type="match status" value="1"/>
</dbReference>
<dbReference type="SUPFAM" id="SSF53098">
    <property type="entry name" value="Ribonuclease H-like"/>
    <property type="match status" value="1"/>
</dbReference>
<name>A0A6G0ZGJ7_APHCR</name>
<dbReference type="PANTHER" id="PTHR46289:SF14">
    <property type="entry name" value="DUF4371 DOMAIN-CONTAINING PROTEIN"/>
    <property type="match status" value="1"/>
</dbReference>
<keyword evidence="4" id="KW-1185">Reference proteome</keyword>
<organism evidence="3 4">
    <name type="scientific">Aphis craccivora</name>
    <name type="common">Cowpea aphid</name>
    <dbReference type="NCBI Taxonomy" id="307492"/>
    <lineage>
        <taxon>Eukaryota</taxon>
        <taxon>Metazoa</taxon>
        <taxon>Ecdysozoa</taxon>
        <taxon>Arthropoda</taxon>
        <taxon>Hexapoda</taxon>
        <taxon>Insecta</taxon>
        <taxon>Pterygota</taxon>
        <taxon>Neoptera</taxon>
        <taxon>Paraneoptera</taxon>
        <taxon>Hemiptera</taxon>
        <taxon>Sternorrhyncha</taxon>
        <taxon>Aphidomorpha</taxon>
        <taxon>Aphidoidea</taxon>
        <taxon>Aphididae</taxon>
        <taxon>Aphidini</taxon>
        <taxon>Aphis</taxon>
        <taxon>Aphis</taxon>
    </lineage>
</organism>
<dbReference type="Pfam" id="PF05699">
    <property type="entry name" value="Dimer_Tnp_hAT"/>
    <property type="match status" value="1"/>
</dbReference>
<feature type="domain" description="TTF-type" evidence="2">
    <location>
        <begin position="23"/>
        <end position="125"/>
    </location>
</feature>
<feature type="non-terminal residue" evidence="3">
    <location>
        <position position="1"/>
    </location>
</feature>
<dbReference type="GO" id="GO:0046983">
    <property type="term" value="F:protein dimerization activity"/>
    <property type="evidence" value="ECO:0007669"/>
    <property type="project" value="InterPro"/>
</dbReference>
<evidence type="ECO:0000256" key="1">
    <source>
        <dbReference type="SAM" id="Coils"/>
    </source>
</evidence>
<dbReference type="SMART" id="SM00597">
    <property type="entry name" value="ZnF_TTF"/>
    <property type="match status" value="1"/>
</dbReference>
<dbReference type="OrthoDB" id="6611984at2759"/>
<dbReference type="Proteomes" id="UP000478052">
    <property type="component" value="Unassembled WGS sequence"/>
</dbReference>
<dbReference type="InterPro" id="IPR008906">
    <property type="entry name" value="HATC_C_dom"/>
</dbReference>
<dbReference type="EMBL" id="VUJU01000509">
    <property type="protein sequence ID" value="KAF0769941.1"/>
    <property type="molecule type" value="Genomic_DNA"/>
</dbReference>
<sequence length="710" mass="82120">VLKNIWVPPDYYEFPLLDLNKNRKLKFQMTWLHSFPWLTYSKIKLGAYCKYCVIFARHGGVGNQKLGQLVIKPFVNFKHAQEVFRTHAKCEYHLKSVIDAESFLNIFEKKEIPLIQQIDSERAKQVQENRKRLIPIIQCVILCGREEIPLRGHRDFGSFNIEDEQSNEGNFRAILKYRAKGDDYLKSVLEGPGKRNKYTSPGIQNQIIEACNKLILNKIVDKINKSQCFSILVDETTDVSNVEQLSLCIRYVDNNDMLNEDFLQFFAIHSLTGSHLATSILKGLSDCGVNSEFMYGQGYDGASNMAGQFKGVQKIIRDKYPNALYVHCSAHSLNLAVSSSSNIKPIRNCLGVIEKLHVFFNTPKRNNILLTEIEKCDYTPNVKTLKRLCATRWIQRYEALNDFCELIFYVYKALNFISIEWKDSSSTDANMFLKCIQDSEFLVSLYVTKVLFSYGLPVCKQLQKERIDLKKTVDIVENLIQSLMNVREDAENEFKRIIDEAQTMAELIGTSISRKRITSKQINRANPQNLKSTEEYYRVTVFLPYIDNFISQLNDRFVNHKNVLRGFECLFHSEFSDEDRNEFQHLIELYSPAIDRHNVLAELKMWKLKLASSNNEITKTGIEAFLNCDKEIYPNIKLLLKIFVTLPVSTATPERSFSSLKRLKTHLRNTMNETRLNGLSLLSVHRDIDLSVEEVVDELSKKSRKLDFVL</sequence>
<dbReference type="InterPro" id="IPR006580">
    <property type="entry name" value="Znf_TTF"/>
</dbReference>
<dbReference type="InterPro" id="IPR012337">
    <property type="entry name" value="RNaseH-like_sf"/>
</dbReference>
<comment type="caution">
    <text evidence="3">The sequence shown here is derived from an EMBL/GenBank/DDBJ whole genome shotgun (WGS) entry which is preliminary data.</text>
</comment>
<evidence type="ECO:0000313" key="3">
    <source>
        <dbReference type="EMBL" id="KAF0769941.1"/>
    </source>
</evidence>
<keyword evidence="1" id="KW-0175">Coiled coil</keyword>
<proteinExistence type="predicted"/>
<evidence type="ECO:0000313" key="4">
    <source>
        <dbReference type="Proteomes" id="UP000478052"/>
    </source>
</evidence>
<dbReference type="PANTHER" id="PTHR46289">
    <property type="entry name" value="52 KDA REPRESSOR OF THE INHIBITOR OF THE PROTEIN KINASE-LIKE PROTEIN-RELATED"/>
    <property type="match status" value="1"/>
</dbReference>
<evidence type="ECO:0000259" key="2">
    <source>
        <dbReference type="SMART" id="SM00597"/>
    </source>
</evidence>
<dbReference type="AlphaFoldDB" id="A0A6G0ZGJ7"/>
<accession>A0A6G0ZGJ7</accession>